<protein>
    <submittedName>
        <fullName evidence="1">Uncharacterized protein</fullName>
    </submittedName>
</protein>
<sequence length="357" mass="40998">MKKTRTEQYQTQTQQKTWERMDLISMVPLDIDPKSSSPPPKSALEQNYNVKIKPLSKFGKMLDYNIKANALESPEAPPEFNHKITSYKPAFKVPESAEPEPASYKPNFNAVKKSIIGSKIREIPKENVKEGKTTQNILNSFSLGLRTFDTTKFTHPVAEPLNDIDKAKIFPPKYTYKFEDQPSRNDDMFKTSLNTKADFYMEPAQPPKGIEFGKQVGRKHFVKADEGRDYSDLAVPQLDKLKEKAIGNLSMSHQLSRNYVPPKNERVAFLDSLSKEQKQMLERIQPKRSRSKVLLPPKETFSLQASRPEVLPPRPYSESKFPIDPLKSLKYIWPKTPSIRIPNSPREVKDFWKAGKK</sequence>
<dbReference type="VEuPathDB" id="TrichDB:TVAGG3_0319540"/>
<organism evidence="1 2">
    <name type="scientific">Trichomonas vaginalis (strain ATCC PRA-98 / G3)</name>
    <dbReference type="NCBI Taxonomy" id="412133"/>
    <lineage>
        <taxon>Eukaryota</taxon>
        <taxon>Metamonada</taxon>
        <taxon>Parabasalia</taxon>
        <taxon>Trichomonadida</taxon>
        <taxon>Trichomonadidae</taxon>
        <taxon>Trichomonas</taxon>
    </lineage>
</organism>
<dbReference type="AlphaFoldDB" id="A2E1H1"/>
<gene>
    <name evidence="1" type="ORF">TVAG_343670</name>
</gene>
<evidence type="ECO:0000313" key="2">
    <source>
        <dbReference type="Proteomes" id="UP000001542"/>
    </source>
</evidence>
<evidence type="ECO:0000313" key="1">
    <source>
        <dbReference type="EMBL" id="EAY13538.1"/>
    </source>
</evidence>
<dbReference type="InParanoid" id="A2E1H1"/>
<dbReference type="OrthoDB" id="10570036at2759"/>
<dbReference type="VEuPathDB" id="TrichDB:TVAG_343670"/>
<name>A2E1H1_TRIV3</name>
<accession>A2E1H1</accession>
<proteinExistence type="predicted"/>
<dbReference type="Proteomes" id="UP000001542">
    <property type="component" value="Unassembled WGS sequence"/>
</dbReference>
<reference evidence="1" key="1">
    <citation type="submission" date="2006-10" db="EMBL/GenBank/DDBJ databases">
        <authorList>
            <person name="Amadeo P."/>
            <person name="Zhao Q."/>
            <person name="Wortman J."/>
            <person name="Fraser-Liggett C."/>
            <person name="Carlton J."/>
        </authorList>
    </citation>
    <scope>NUCLEOTIDE SEQUENCE</scope>
    <source>
        <strain evidence="1">G3</strain>
    </source>
</reference>
<dbReference type="SMR" id="A2E1H1"/>
<dbReference type="KEGG" id="tva:4771517"/>
<reference evidence="1" key="2">
    <citation type="journal article" date="2007" name="Science">
        <title>Draft genome sequence of the sexually transmitted pathogen Trichomonas vaginalis.</title>
        <authorList>
            <person name="Carlton J.M."/>
            <person name="Hirt R.P."/>
            <person name="Silva J.C."/>
            <person name="Delcher A.L."/>
            <person name="Schatz M."/>
            <person name="Zhao Q."/>
            <person name="Wortman J.R."/>
            <person name="Bidwell S.L."/>
            <person name="Alsmark U.C.M."/>
            <person name="Besteiro S."/>
            <person name="Sicheritz-Ponten T."/>
            <person name="Noel C.J."/>
            <person name="Dacks J.B."/>
            <person name="Foster P.G."/>
            <person name="Simillion C."/>
            <person name="Van de Peer Y."/>
            <person name="Miranda-Saavedra D."/>
            <person name="Barton G.J."/>
            <person name="Westrop G.D."/>
            <person name="Mueller S."/>
            <person name="Dessi D."/>
            <person name="Fiori P.L."/>
            <person name="Ren Q."/>
            <person name="Paulsen I."/>
            <person name="Zhang H."/>
            <person name="Bastida-Corcuera F.D."/>
            <person name="Simoes-Barbosa A."/>
            <person name="Brown M.T."/>
            <person name="Hayes R.D."/>
            <person name="Mukherjee M."/>
            <person name="Okumura C.Y."/>
            <person name="Schneider R."/>
            <person name="Smith A.J."/>
            <person name="Vanacova S."/>
            <person name="Villalvazo M."/>
            <person name="Haas B.J."/>
            <person name="Pertea M."/>
            <person name="Feldblyum T.V."/>
            <person name="Utterback T.R."/>
            <person name="Shu C.L."/>
            <person name="Osoegawa K."/>
            <person name="de Jong P.J."/>
            <person name="Hrdy I."/>
            <person name="Horvathova L."/>
            <person name="Zubacova Z."/>
            <person name="Dolezal P."/>
            <person name="Malik S.B."/>
            <person name="Logsdon J.M. Jr."/>
            <person name="Henze K."/>
            <person name="Gupta A."/>
            <person name="Wang C.C."/>
            <person name="Dunne R.L."/>
            <person name="Upcroft J.A."/>
            <person name="Upcroft P."/>
            <person name="White O."/>
            <person name="Salzberg S.L."/>
            <person name="Tang P."/>
            <person name="Chiu C.-H."/>
            <person name="Lee Y.-S."/>
            <person name="Embley T.M."/>
            <person name="Coombs G.H."/>
            <person name="Mottram J.C."/>
            <person name="Tachezy J."/>
            <person name="Fraser-Liggett C.M."/>
            <person name="Johnson P.J."/>
        </authorList>
    </citation>
    <scope>NUCLEOTIDE SEQUENCE [LARGE SCALE GENOMIC DNA]</scope>
    <source>
        <strain evidence="1">G3</strain>
    </source>
</reference>
<dbReference type="EMBL" id="DS113284">
    <property type="protein sequence ID" value="EAY13538.1"/>
    <property type="molecule type" value="Genomic_DNA"/>
</dbReference>
<keyword evidence="2" id="KW-1185">Reference proteome</keyword>
<dbReference type="RefSeq" id="XP_001325761.1">
    <property type="nucleotide sequence ID" value="XM_001325726.1"/>
</dbReference>